<evidence type="ECO:0000256" key="4">
    <source>
        <dbReference type="ARBA" id="ARBA00022516"/>
    </source>
</evidence>
<dbReference type="GO" id="GO:0009317">
    <property type="term" value="C:acetyl-CoA carboxylase complex"/>
    <property type="evidence" value="ECO:0007669"/>
    <property type="project" value="InterPro"/>
</dbReference>
<dbReference type="PROSITE" id="PS00188">
    <property type="entry name" value="BIOTIN"/>
    <property type="match status" value="1"/>
</dbReference>
<keyword evidence="5 9" id="KW-0276">Fatty acid metabolism</keyword>
<dbReference type="PROSITE" id="PS50968">
    <property type="entry name" value="BIOTINYL_LIPOYL"/>
    <property type="match status" value="1"/>
</dbReference>
<sequence>MDISQISRLIDLMAQAPIVELEIEENGRKIRLAKACGTQDASVAATAHVASTEKAPVAAKATPAVVSVPKAAETITAPSYGVFHLSPSPDAPPYVTVGQKVEAGQQVGLLEAMKVFNPVRATVAGTIEEVLVAAGAEVDMGTPLFRLV</sequence>
<evidence type="ECO:0000259" key="10">
    <source>
        <dbReference type="PROSITE" id="PS50968"/>
    </source>
</evidence>
<accession>A0A149QW62</accession>
<protein>
    <recommendedName>
        <fullName evidence="3 9">Biotin carboxyl carrier protein of acetyl-CoA carboxylase</fullName>
    </recommendedName>
</protein>
<dbReference type="CDD" id="cd06850">
    <property type="entry name" value="biotinyl_domain"/>
    <property type="match status" value="1"/>
</dbReference>
<dbReference type="InterPro" id="IPR001249">
    <property type="entry name" value="AcCoA_biotinCC"/>
</dbReference>
<keyword evidence="8 9" id="KW-0092">Biotin</keyword>
<gene>
    <name evidence="11" type="ORF">AD929_06060</name>
</gene>
<dbReference type="AlphaFoldDB" id="A0A149QW62"/>
<evidence type="ECO:0000256" key="8">
    <source>
        <dbReference type="ARBA" id="ARBA00023267"/>
    </source>
</evidence>
<proteinExistence type="predicted"/>
<dbReference type="PANTHER" id="PTHR45266">
    <property type="entry name" value="OXALOACETATE DECARBOXYLASE ALPHA CHAIN"/>
    <property type="match status" value="1"/>
</dbReference>
<dbReference type="GO" id="GO:0003989">
    <property type="term" value="F:acetyl-CoA carboxylase activity"/>
    <property type="evidence" value="ECO:0007669"/>
    <property type="project" value="InterPro"/>
</dbReference>
<dbReference type="InterPro" id="IPR011053">
    <property type="entry name" value="Single_hybrid_motif"/>
</dbReference>
<keyword evidence="6 9" id="KW-0443">Lipid metabolism</keyword>
<comment type="caution">
    <text evidence="11">The sequence shown here is derived from an EMBL/GenBank/DDBJ whole genome shotgun (WGS) entry which is preliminary data.</text>
</comment>
<organism evidence="11 12">
    <name type="scientific">Gluconobacter potus</name>
    <dbReference type="NCBI Taxonomy" id="2724927"/>
    <lineage>
        <taxon>Bacteria</taxon>
        <taxon>Pseudomonadati</taxon>
        <taxon>Pseudomonadota</taxon>
        <taxon>Alphaproteobacteria</taxon>
        <taxon>Acetobacterales</taxon>
        <taxon>Acetobacteraceae</taxon>
        <taxon>Gluconobacter</taxon>
    </lineage>
</organism>
<dbReference type="PATRIC" id="fig|442.7.peg.2462"/>
<dbReference type="Gene3D" id="2.40.50.100">
    <property type="match status" value="1"/>
</dbReference>
<dbReference type="InterPro" id="IPR001882">
    <property type="entry name" value="Biotin_BS"/>
</dbReference>
<keyword evidence="4 9" id="KW-0444">Lipid biosynthesis</keyword>
<reference evidence="11 12" key="1">
    <citation type="submission" date="2015-06" db="EMBL/GenBank/DDBJ databases">
        <title>Improved classification and identification of acetic acid bacteria using matrix-assisted laser desorption/ionization time-of-flight mass spectrometry; Gluconobacter nephelii and Gluconobacter uchimurae are later heterotypic synonyms of Gluconobacter japonicus and Gluconobacter oxydans, respectively.</title>
        <authorList>
            <person name="Li L."/>
            <person name="Cleenwerck I."/>
            <person name="De Vuyst L."/>
            <person name="Vandamme P."/>
        </authorList>
    </citation>
    <scope>NUCLEOTIDE SEQUENCE [LARGE SCALE GENOMIC DNA]</scope>
    <source>
        <strain evidence="11 12">LMG 1764</strain>
    </source>
</reference>
<dbReference type="PANTHER" id="PTHR45266:SF3">
    <property type="entry name" value="OXALOACETATE DECARBOXYLASE ALPHA CHAIN"/>
    <property type="match status" value="1"/>
</dbReference>
<evidence type="ECO:0000313" key="12">
    <source>
        <dbReference type="Proteomes" id="UP000075573"/>
    </source>
</evidence>
<evidence type="ECO:0000256" key="6">
    <source>
        <dbReference type="ARBA" id="ARBA00023098"/>
    </source>
</evidence>
<evidence type="ECO:0000256" key="1">
    <source>
        <dbReference type="ARBA" id="ARBA00003761"/>
    </source>
</evidence>
<comment type="function">
    <text evidence="1 9">This protein is a component of the acetyl coenzyme A carboxylase complex; first, biotin carboxylase catalyzes the carboxylation of the carrier protein and then the transcarboxylase transfers the carboxyl group to form malonyl-CoA.</text>
</comment>
<name>A0A149QW62_9PROT</name>
<evidence type="ECO:0000313" key="11">
    <source>
        <dbReference type="EMBL" id="KXV01559.1"/>
    </source>
</evidence>
<evidence type="ECO:0000256" key="9">
    <source>
        <dbReference type="RuleBase" id="RU364072"/>
    </source>
</evidence>
<dbReference type="Proteomes" id="UP000075573">
    <property type="component" value="Unassembled WGS sequence"/>
</dbReference>
<dbReference type="Pfam" id="PF00364">
    <property type="entry name" value="Biotin_lipoyl"/>
    <property type="match status" value="1"/>
</dbReference>
<evidence type="ECO:0000256" key="7">
    <source>
        <dbReference type="ARBA" id="ARBA00023160"/>
    </source>
</evidence>
<dbReference type="UniPathway" id="UPA00094"/>
<comment type="pathway">
    <text evidence="2 9">Lipid metabolism; fatty acid biosynthesis.</text>
</comment>
<evidence type="ECO:0000256" key="2">
    <source>
        <dbReference type="ARBA" id="ARBA00005194"/>
    </source>
</evidence>
<dbReference type="InterPro" id="IPR050709">
    <property type="entry name" value="Biotin_Carboxyl_Carrier/Decarb"/>
</dbReference>
<dbReference type="EMBL" id="LHZB01000109">
    <property type="protein sequence ID" value="KXV01559.1"/>
    <property type="molecule type" value="Genomic_DNA"/>
</dbReference>
<dbReference type="PRINTS" id="PR01071">
    <property type="entry name" value="ACOABIOTINCC"/>
</dbReference>
<dbReference type="InterPro" id="IPR000089">
    <property type="entry name" value="Biotin_lipoyl"/>
</dbReference>
<evidence type="ECO:0000256" key="3">
    <source>
        <dbReference type="ARBA" id="ARBA00017562"/>
    </source>
</evidence>
<feature type="domain" description="Lipoyl-binding" evidence="10">
    <location>
        <begin position="72"/>
        <end position="148"/>
    </location>
</feature>
<dbReference type="GO" id="GO:0006633">
    <property type="term" value="P:fatty acid biosynthetic process"/>
    <property type="evidence" value="ECO:0007669"/>
    <property type="project" value="UniProtKB-UniPathway"/>
</dbReference>
<keyword evidence="7 9" id="KW-0275">Fatty acid biosynthesis</keyword>
<evidence type="ECO:0000256" key="5">
    <source>
        <dbReference type="ARBA" id="ARBA00022832"/>
    </source>
</evidence>
<dbReference type="SUPFAM" id="SSF51230">
    <property type="entry name" value="Single hybrid motif"/>
    <property type="match status" value="1"/>
</dbReference>